<dbReference type="Gene3D" id="3.30.9.10">
    <property type="entry name" value="D-Amino Acid Oxidase, subunit A, domain 2"/>
    <property type="match status" value="1"/>
</dbReference>
<evidence type="ECO:0000259" key="1">
    <source>
        <dbReference type="Pfam" id="PF01494"/>
    </source>
</evidence>
<dbReference type="PANTHER" id="PTHR46865">
    <property type="entry name" value="OXIDOREDUCTASE-RELATED"/>
    <property type="match status" value="1"/>
</dbReference>
<evidence type="ECO:0000313" key="2">
    <source>
        <dbReference type="EMBL" id="MBB4914818.1"/>
    </source>
</evidence>
<dbReference type="GO" id="GO:0071949">
    <property type="term" value="F:FAD binding"/>
    <property type="evidence" value="ECO:0007669"/>
    <property type="project" value="InterPro"/>
</dbReference>
<feature type="domain" description="FAD-binding" evidence="1">
    <location>
        <begin position="11"/>
        <end position="169"/>
    </location>
</feature>
<dbReference type="Gene3D" id="3.50.50.60">
    <property type="entry name" value="FAD/NAD(P)-binding domain"/>
    <property type="match status" value="1"/>
</dbReference>
<keyword evidence="3" id="KW-1185">Reference proteome</keyword>
<dbReference type="InterPro" id="IPR002938">
    <property type="entry name" value="FAD-bd"/>
</dbReference>
<dbReference type="SUPFAM" id="SSF51905">
    <property type="entry name" value="FAD/NAD(P)-binding domain"/>
    <property type="match status" value="1"/>
</dbReference>
<gene>
    <name evidence="2" type="ORF">FHS44_001903</name>
</gene>
<dbReference type="EMBL" id="JACHJP010000002">
    <property type="protein sequence ID" value="MBB4914818.1"/>
    <property type="molecule type" value="Genomic_DNA"/>
</dbReference>
<dbReference type="PRINTS" id="PR00420">
    <property type="entry name" value="RNGMNOXGNASE"/>
</dbReference>
<proteinExistence type="predicted"/>
<dbReference type="RefSeq" id="WP_184713567.1">
    <property type="nucleotide sequence ID" value="NZ_JACHJP010000002.1"/>
</dbReference>
<name>A0A7W7VLP6_9ACTN</name>
<evidence type="ECO:0000313" key="3">
    <source>
        <dbReference type="Proteomes" id="UP000552644"/>
    </source>
</evidence>
<reference evidence="2 3" key="1">
    <citation type="submission" date="2020-08" db="EMBL/GenBank/DDBJ databases">
        <title>Genomic Encyclopedia of Type Strains, Phase III (KMG-III): the genomes of soil and plant-associated and newly described type strains.</title>
        <authorList>
            <person name="Whitman W."/>
        </authorList>
    </citation>
    <scope>NUCLEOTIDE SEQUENCE [LARGE SCALE GENOMIC DNA]</scope>
    <source>
        <strain evidence="2 3">CECT 8840</strain>
    </source>
</reference>
<organism evidence="2 3">
    <name type="scientific">Streptosporangium saharense</name>
    <dbReference type="NCBI Taxonomy" id="1706840"/>
    <lineage>
        <taxon>Bacteria</taxon>
        <taxon>Bacillati</taxon>
        <taxon>Actinomycetota</taxon>
        <taxon>Actinomycetes</taxon>
        <taxon>Streptosporangiales</taxon>
        <taxon>Streptosporangiaceae</taxon>
        <taxon>Streptosporangium</taxon>
    </lineage>
</organism>
<comment type="caution">
    <text evidence="2">The sequence shown here is derived from an EMBL/GenBank/DDBJ whole genome shotgun (WGS) entry which is preliminary data.</text>
</comment>
<dbReference type="Proteomes" id="UP000552644">
    <property type="component" value="Unassembled WGS sequence"/>
</dbReference>
<dbReference type="PANTHER" id="PTHR46865:SF8">
    <property type="entry name" value="POSSIBLE OXIDOREDUCTASE"/>
    <property type="match status" value="1"/>
</dbReference>
<accession>A0A7W7VLP6</accession>
<dbReference type="InterPro" id="IPR051704">
    <property type="entry name" value="FAD_aromatic-hydroxylase"/>
</dbReference>
<dbReference type="Pfam" id="PF01494">
    <property type="entry name" value="FAD_binding_3"/>
    <property type="match status" value="1"/>
</dbReference>
<sequence>MILLSSGRRRALVVGLGVSGIATAIGLRRIGWDPVIVERAPGRRSGGYFVVLFGAGQAAARRLGILDAIPDRSPPDGVTYTVDRAGVRKPGLGFGDLPVSPRMMLRGDVERAAFTALPHDVEVRYATTPTRIEQDASGVEVTLEHDGTSVTERFDLVVGADGLRSTVRRLVFGPHDRYLRRLGYMIAAMTLPGPVGGLSPHEGASLLEPGRAMWVFPFADHPPTVLFSYRTDDVDAEFTGRPAGQVRAAYGPQPTGLLLGEALEALDGADEFLFDSVEQPRMDAWSRGRVVLVGDSAWCPSLYAAMGISAALAGADLLASMLCRHSGDIRGALRAWEAQLRPHMTYYQTNGVEQRYFVTPGNRRQIALRPVMARSLRLPVIGNALRSLRSGSRSIRARELDIAHAG</sequence>
<dbReference type="AlphaFoldDB" id="A0A7W7VLP6"/>
<dbReference type="InterPro" id="IPR036188">
    <property type="entry name" value="FAD/NAD-bd_sf"/>
</dbReference>
<protein>
    <submittedName>
        <fullName evidence="2">2-polyprenyl-6-methoxyphenol hydroxylase-like FAD-dependent oxidoreductase</fullName>
    </submittedName>
</protein>